<dbReference type="SUPFAM" id="SSF143847">
    <property type="entry name" value="XisI-like"/>
    <property type="match status" value="1"/>
</dbReference>
<dbReference type="Proteomes" id="UP000826540">
    <property type="component" value="Chromosome"/>
</dbReference>
<organism evidence="1 2">
    <name type="scientific">Sphaerospermopsis torques-reginae ITEP-024</name>
    <dbReference type="NCBI Taxonomy" id="984208"/>
    <lineage>
        <taxon>Bacteria</taxon>
        <taxon>Bacillati</taxon>
        <taxon>Cyanobacteriota</taxon>
        <taxon>Cyanophyceae</taxon>
        <taxon>Nostocales</taxon>
        <taxon>Aphanizomenonaceae</taxon>
        <taxon>Sphaerospermopsis</taxon>
        <taxon>Sphaerospermopsis torques-reginae</taxon>
    </lineage>
</organism>
<reference evidence="1 2" key="1">
    <citation type="journal article" date="2022" name="J. Am. Chem. Soc.">
        <title>Biosynthesis of Guanitoxin Enables Global Environmental Detection in Freshwater Cyanobacteria.</title>
        <authorList>
            <person name="Lima S.T."/>
            <person name="Fallon T.R."/>
            <person name="Cordoza J.L."/>
            <person name="Chekan J.R."/>
            <person name="Delbaje E."/>
            <person name="Hopiavuori A.R."/>
            <person name="Alvarenga D.O."/>
            <person name="Wood S.M."/>
            <person name="Luhavaya H."/>
            <person name="Baumgartner J.T."/>
            <person name="Dorr F.A."/>
            <person name="Etchegaray A."/>
            <person name="Pinto E."/>
            <person name="McKinnie S.M.K."/>
            <person name="Fiore M.F."/>
            <person name="Moore B.S."/>
        </authorList>
    </citation>
    <scope>NUCLEOTIDE SEQUENCE [LARGE SCALE GENOMIC DNA]</scope>
    <source>
        <strain evidence="1 2">ITEP-024</strain>
    </source>
</reference>
<keyword evidence="2" id="KW-1185">Reference proteome</keyword>
<name>A0ABX8WUS6_9CYAN</name>
<protein>
    <submittedName>
        <fullName evidence="1">XisI protein</fullName>
    </submittedName>
</protein>
<dbReference type="InterPro" id="IPR014968">
    <property type="entry name" value="XisI"/>
</dbReference>
<evidence type="ECO:0000313" key="1">
    <source>
        <dbReference type="EMBL" id="QYX30157.1"/>
    </source>
</evidence>
<dbReference type="EMBL" id="CP080598">
    <property type="protein sequence ID" value="QYX30157.1"/>
    <property type="molecule type" value="Genomic_DNA"/>
</dbReference>
<gene>
    <name evidence="1" type="ORF">K2F26_14510</name>
</gene>
<dbReference type="RefSeq" id="WP_220608393.1">
    <property type="nucleotide sequence ID" value="NZ_CP080598.1"/>
</dbReference>
<evidence type="ECO:0000313" key="2">
    <source>
        <dbReference type="Proteomes" id="UP000826540"/>
    </source>
</evidence>
<sequence>MDKIELYRQFIKEILTEHAQISTTTDTVKAQLIFDSEHDHYQLNFVGWQGDKRVFGPVIHLDIENDKIWIQYNGTEESIAERLVQMGVPTSDIVIGFHSPFKRQFTPYAVR</sequence>
<dbReference type="InterPro" id="IPR035943">
    <property type="entry name" value="XisI-like_sf"/>
</dbReference>
<dbReference type="Gene3D" id="3.30.310.110">
    <property type="entry name" value="XisI-like"/>
    <property type="match status" value="1"/>
</dbReference>
<dbReference type="CDD" id="cd16382">
    <property type="entry name" value="XisI-like"/>
    <property type="match status" value="1"/>
</dbReference>
<accession>A0ABX8WUS6</accession>
<proteinExistence type="predicted"/>
<dbReference type="Pfam" id="PF08869">
    <property type="entry name" value="XisI"/>
    <property type="match status" value="1"/>
</dbReference>